<dbReference type="Gene3D" id="3.30.465.10">
    <property type="match status" value="1"/>
</dbReference>
<protein>
    <recommendedName>
        <fullName evidence="1">FAD-binding PCMH-type domain-containing protein</fullName>
    </recommendedName>
</protein>
<reference evidence="2" key="1">
    <citation type="journal article" date="2015" name="Nature">
        <title>Complex archaea that bridge the gap between prokaryotes and eukaryotes.</title>
        <authorList>
            <person name="Spang A."/>
            <person name="Saw J.H."/>
            <person name="Jorgensen S.L."/>
            <person name="Zaremba-Niedzwiedzka K."/>
            <person name="Martijn J."/>
            <person name="Lind A.E."/>
            <person name="van Eijk R."/>
            <person name="Schleper C."/>
            <person name="Guy L."/>
            <person name="Ettema T.J."/>
        </authorList>
    </citation>
    <scope>NUCLEOTIDE SEQUENCE</scope>
</reference>
<proteinExistence type="predicted"/>
<organism evidence="2">
    <name type="scientific">marine sediment metagenome</name>
    <dbReference type="NCBI Taxonomy" id="412755"/>
    <lineage>
        <taxon>unclassified sequences</taxon>
        <taxon>metagenomes</taxon>
        <taxon>ecological metagenomes</taxon>
    </lineage>
</organism>
<sequence>MPNEDLTAALCELVGDENVLKAEGERDGYAHDRLPYANFRARVGARVGTLPGLVLRPSSTDEVVGLVKAAGKADYPLIPYGSGSGVLGGIIPLQDELMIDMQRMDRILEIDEVNNLVTVEAGMNGEQFENALSEKGYT</sequence>
<dbReference type="PROSITE" id="PS51387">
    <property type="entry name" value="FAD_PCMH"/>
    <property type="match status" value="1"/>
</dbReference>
<feature type="domain" description="FAD-binding PCMH-type" evidence="1">
    <location>
        <begin position="47"/>
        <end position="138"/>
    </location>
</feature>
<dbReference type="InterPro" id="IPR006094">
    <property type="entry name" value="Oxid_FAD_bind_N"/>
</dbReference>
<comment type="caution">
    <text evidence="2">The sequence shown here is derived from an EMBL/GenBank/DDBJ whole genome shotgun (WGS) entry which is preliminary data.</text>
</comment>
<dbReference type="InterPro" id="IPR036318">
    <property type="entry name" value="FAD-bd_PCMH-like_sf"/>
</dbReference>
<dbReference type="SUPFAM" id="SSF56176">
    <property type="entry name" value="FAD-binding/transporter-associated domain-like"/>
    <property type="match status" value="1"/>
</dbReference>
<accession>A0A0F8Z4N8</accession>
<dbReference type="PANTHER" id="PTHR11748">
    <property type="entry name" value="D-LACTATE DEHYDROGENASE"/>
    <property type="match status" value="1"/>
</dbReference>
<gene>
    <name evidence="2" type="ORF">LCGC14_2740190</name>
</gene>
<dbReference type="AlphaFoldDB" id="A0A0F8Z4N8"/>
<evidence type="ECO:0000259" key="1">
    <source>
        <dbReference type="PROSITE" id="PS51387"/>
    </source>
</evidence>
<feature type="non-terminal residue" evidence="2">
    <location>
        <position position="138"/>
    </location>
</feature>
<evidence type="ECO:0000313" key="2">
    <source>
        <dbReference type="EMBL" id="KKK88733.1"/>
    </source>
</evidence>
<name>A0A0F8Z4N8_9ZZZZ</name>
<dbReference type="EMBL" id="LAZR01049824">
    <property type="protein sequence ID" value="KKK88733.1"/>
    <property type="molecule type" value="Genomic_DNA"/>
</dbReference>
<dbReference type="InterPro" id="IPR016169">
    <property type="entry name" value="FAD-bd_PCMH_sub2"/>
</dbReference>
<dbReference type="InterPro" id="IPR016166">
    <property type="entry name" value="FAD-bd_PCMH"/>
</dbReference>
<dbReference type="Pfam" id="PF01565">
    <property type="entry name" value="FAD_binding_4"/>
    <property type="match status" value="1"/>
</dbReference>
<dbReference type="GO" id="GO:0071949">
    <property type="term" value="F:FAD binding"/>
    <property type="evidence" value="ECO:0007669"/>
    <property type="project" value="InterPro"/>
</dbReference>